<dbReference type="Proteomes" id="UP000827976">
    <property type="component" value="Chromosome 3"/>
</dbReference>
<name>A0ACB7WKX6_DIOAL</name>
<sequence length="130" mass="15625">MKRYYSKKAFIFCLDKFIMWYMFELYLFQWILHDWDNEECIKILQRCKEAIPPRAKGGKIIIIDMVMGAVTNKHVCAVETQILSNLLIMSLYNRKDKNECEWYNIFQSASFTDYKITHFLVTLSIIELYP</sequence>
<protein>
    <submittedName>
        <fullName evidence="1">O-methyltransferase COMT-type protein</fullName>
    </submittedName>
</protein>
<accession>A0ACB7WKX6</accession>
<organism evidence="1 2">
    <name type="scientific">Dioscorea alata</name>
    <name type="common">Purple yam</name>
    <dbReference type="NCBI Taxonomy" id="55571"/>
    <lineage>
        <taxon>Eukaryota</taxon>
        <taxon>Viridiplantae</taxon>
        <taxon>Streptophyta</taxon>
        <taxon>Embryophyta</taxon>
        <taxon>Tracheophyta</taxon>
        <taxon>Spermatophyta</taxon>
        <taxon>Magnoliopsida</taxon>
        <taxon>Liliopsida</taxon>
        <taxon>Dioscoreales</taxon>
        <taxon>Dioscoreaceae</taxon>
        <taxon>Dioscorea</taxon>
    </lineage>
</organism>
<gene>
    <name evidence="1" type="ORF">IHE45_03G061500</name>
</gene>
<evidence type="ECO:0000313" key="2">
    <source>
        <dbReference type="Proteomes" id="UP000827976"/>
    </source>
</evidence>
<proteinExistence type="predicted"/>
<reference evidence="2" key="1">
    <citation type="journal article" date="2022" name="Nat. Commun.">
        <title>Chromosome evolution and the genetic basis of agronomically important traits in greater yam.</title>
        <authorList>
            <person name="Bredeson J.V."/>
            <person name="Lyons J.B."/>
            <person name="Oniyinde I.O."/>
            <person name="Okereke N.R."/>
            <person name="Kolade O."/>
            <person name="Nnabue I."/>
            <person name="Nwadili C.O."/>
            <person name="Hribova E."/>
            <person name="Parker M."/>
            <person name="Nwogha J."/>
            <person name="Shu S."/>
            <person name="Carlson J."/>
            <person name="Kariba R."/>
            <person name="Muthemba S."/>
            <person name="Knop K."/>
            <person name="Barton G.J."/>
            <person name="Sherwood A.V."/>
            <person name="Lopez-Montes A."/>
            <person name="Asiedu R."/>
            <person name="Jamnadass R."/>
            <person name="Muchugi A."/>
            <person name="Goodstein D."/>
            <person name="Egesi C.N."/>
            <person name="Featherston J."/>
            <person name="Asfaw A."/>
            <person name="Simpson G.G."/>
            <person name="Dolezel J."/>
            <person name="Hendre P.S."/>
            <person name="Van Deynze A."/>
            <person name="Kumar P.L."/>
            <person name="Obidiegwu J.E."/>
            <person name="Bhattacharjee R."/>
            <person name="Rokhsar D.S."/>
        </authorList>
    </citation>
    <scope>NUCLEOTIDE SEQUENCE [LARGE SCALE GENOMIC DNA]</scope>
    <source>
        <strain evidence="2">cv. TDa95/00328</strain>
    </source>
</reference>
<evidence type="ECO:0000313" key="1">
    <source>
        <dbReference type="EMBL" id="KAH7688928.1"/>
    </source>
</evidence>
<comment type="caution">
    <text evidence="1">The sequence shown here is derived from an EMBL/GenBank/DDBJ whole genome shotgun (WGS) entry which is preliminary data.</text>
</comment>
<keyword evidence="2" id="KW-1185">Reference proteome</keyword>
<dbReference type="EMBL" id="CM037013">
    <property type="protein sequence ID" value="KAH7688928.1"/>
    <property type="molecule type" value="Genomic_DNA"/>
</dbReference>